<gene>
    <name evidence="1" type="ORF">UU29_C0020G0007</name>
</gene>
<dbReference type="EMBL" id="LCAB01000020">
    <property type="protein sequence ID" value="KKR81965.1"/>
    <property type="molecule type" value="Genomic_DNA"/>
</dbReference>
<reference evidence="1 2" key="1">
    <citation type="journal article" date="2015" name="Nature">
        <title>rRNA introns, odd ribosomes, and small enigmatic genomes across a large radiation of phyla.</title>
        <authorList>
            <person name="Brown C.T."/>
            <person name="Hug L.A."/>
            <person name="Thomas B.C."/>
            <person name="Sharon I."/>
            <person name="Castelle C.J."/>
            <person name="Singh A."/>
            <person name="Wilkins M.J."/>
            <person name="Williams K.H."/>
            <person name="Banfield J.F."/>
        </authorList>
    </citation>
    <scope>NUCLEOTIDE SEQUENCE [LARGE SCALE GENOMIC DNA]</scope>
</reference>
<name>A0A0G0WCI6_9BACT</name>
<evidence type="ECO:0000313" key="2">
    <source>
        <dbReference type="Proteomes" id="UP000034601"/>
    </source>
</evidence>
<dbReference type="AlphaFoldDB" id="A0A0G0WCI6"/>
<comment type="caution">
    <text evidence="1">The sequence shown here is derived from an EMBL/GenBank/DDBJ whole genome shotgun (WGS) entry which is preliminary data.</text>
</comment>
<protein>
    <submittedName>
        <fullName evidence="1">Uncharacterized protein</fullName>
    </submittedName>
</protein>
<organism evidence="1 2">
    <name type="scientific">Candidatus Daviesbacteria bacterium GW2011_GWA2_40_9</name>
    <dbReference type="NCBI Taxonomy" id="1618424"/>
    <lineage>
        <taxon>Bacteria</taxon>
        <taxon>Candidatus Daviesiibacteriota</taxon>
    </lineage>
</organism>
<dbReference type="Proteomes" id="UP000034601">
    <property type="component" value="Unassembled WGS sequence"/>
</dbReference>
<proteinExistence type="predicted"/>
<sequence>MQNLNQKGFAQILVLLLLLAGIAVGVYLVQQKTNFLPKANDITPTLSQTSSFPLGINISLSESTAYDFWNTHALSTDIVSSYVKDINLLTSAEAGIKFLFTQFNNPEASMDLAVSHNIGYVTANIETTDLDLQIASESAQYSMAKAKGLKFIFAPMGYILEESYSYQDYAMLKNADYIFYQTQYLQDSSRNLGTTDPSQQITNYAARVKGLISKIKPYIVEHKVWVQVSVNPPDNRCITAERVIQYIDSIEDGSQNSPDGIIIFYASKYDTTGDRQDDGNCLSKGFPSRVDVMKQVIEHYRPAPTPTPIPSKQDHEKKGKKLSVTVEARFYANVKDQLKTGDLLSMPAVRQSANTPMTVDNWKFKQAVAALNSVDGEIDLQKGIFLSAVADVQNLINNIPVNVNWVAYNMEPGMTPASDLQNPVNSVRQFANVVHNSGRKMGFAPLRSYIDNNQGTIQMSDIINSVDAISYQGQLLLPTMSEEDFVKTVKEKYNYVKGINPNTQFHLQLWLGRQTSDQMAKVFNRSDKYFDNAVIGTHSDLEGILQVLPQLKWR</sequence>
<accession>A0A0G0WCI6</accession>
<evidence type="ECO:0000313" key="1">
    <source>
        <dbReference type="EMBL" id="KKR81965.1"/>
    </source>
</evidence>